<comment type="caution">
    <text evidence="1">The sequence shown here is derived from an EMBL/GenBank/DDBJ whole genome shotgun (WGS) entry which is preliminary data.</text>
</comment>
<dbReference type="RefSeq" id="WP_344015894.1">
    <property type="nucleotide sequence ID" value="NZ_BAAAIZ010000102.1"/>
</dbReference>
<accession>A0ABP4JYZ3</accession>
<gene>
    <name evidence="1" type="ORF">GCM10009601_54880</name>
</gene>
<keyword evidence="2" id="KW-1185">Reference proteome</keyword>
<protein>
    <recommendedName>
        <fullName evidence="3">Thiocillin family RiPP</fullName>
    </recommendedName>
</protein>
<sequence>MNAADQLLEGYTAYTTAEEFGVAAESDAPAITTTVTSSEICVSLVSASVTATWDSGC</sequence>
<reference evidence="2" key="1">
    <citation type="journal article" date="2019" name="Int. J. Syst. Evol. Microbiol.">
        <title>The Global Catalogue of Microorganisms (GCM) 10K type strain sequencing project: providing services to taxonomists for standard genome sequencing and annotation.</title>
        <authorList>
            <consortium name="The Broad Institute Genomics Platform"/>
            <consortium name="The Broad Institute Genome Sequencing Center for Infectious Disease"/>
            <person name="Wu L."/>
            <person name="Ma J."/>
        </authorList>
    </citation>
    <scope>NUCLEOTIDE SEQUENCE [LARGE SCALE GENOMIC DNA]</scope>
    <source>
        <strain evidence="2">JCM 11756</strain>
    </source>
</reference>
<proteinExistence type="predicted"/>
<evidence type="ECO:0000313" key="2">
    <source>
        <dbReference type="Proteomes" id="UP001500973"/>
    </source>
</evidence>
<evidence type="ECO:0000313" key="1">
    <source>
        <dbReference type="EMBL" id="GAA1433027.1"/>
    </source>
</evidence>
<evidence type="ECO:0008006" key="3">
    <source>
        <dbReference type="Google" id="ProtNLM"/>
    </source>
</evidence>
<organism evidence="1 2">
    <name type="scientific">Streptomyces thermospinosisporus</name>
    <dbReference type="NCBI Taxonomy" id="161482"/>
    <lineage>
        <taxon>Bacteria</taxon>
        <taxon>Bacillati</taxon>
        <taxon>Actinomycetota</taxon>
        <taxon>Actinomycetes</taxon>
        <taxon>Kitasatosporales</taxon>
        <taxon>Streptomycetaceae</taxon>
        <taxon>Streptomyces</taxon>
    </lineage>
</organism>
<dbReference type="Proteomes" id="UP001500973">
    <property type="component" value="Unassembled WGS sequence"/>
</dbReference>
<dbReference type="NCBIfam" id="NF038146">
    <property type="entry name" value="LxmA_leader"/>
    <property type="match status" value="1"/>
</dbReference>
<dbReference type="EMBL" id="BAAAIZ010000102">
    <property type="protein sequence ID" value="GAA1433027.1"/>
    <property type="molecule type" value="Genomic_DNA"/>
</dbReference>
<dbReference type="InterPro" id="IPR049906">
    <property type="entry name" value="LxmA-like_leader"/>
</dbReference>
<name>A0ABP4JYZ3_9ACTN</name>